<dbReference type="EMBL" id="BGZK01000601">
    <property type="protein sequence ID" value="GBP52349.1"/>
    <property type="molecule type" value="Genomic_DNA"/>
</dbReference>
<evidence type="ECO:0000313" key="1">
    <source>
        <dbReference type="EMBL" id="GBP52349.1"/>
    </source>
</evidence>
<organism evidence="1 2">
    <name type="scientific">Eumeta variegata</name>
    <name type="common">Bagworm moth</name>
    <name type="synonym">Eumeta japonica</name>
    <dbReference type="NCBI Taxonomy" id="151549"/>
    <lineage>
        <taxon>Eukaryota</taxon>
        <taxon>Metazoa</taxon>
        <taxon>Ecdysozoa</taxon>
        <taxon>Arthropoda</taxon>
        <taxon>Hexapoda</taxon>
        <taxon>Insecta</taxon>
        <taxon>Pterygota</taxon>
        <taxon>Neoptera</taxon>
        <taxon>Endopterygota</taxon>
        <taxon>Lepidoptera</taxon>
        <taxon>Glossata</taxon>
        <taxon>Ditrysia</taxon>
        <taxon>Tineoidea</taxon>
        <taxon>Psychidae</taxon>
        <taxon>Oiketicinae</taxon>
        <taxon>Eumeta</taxon>
    </lineage>
</organism>
<name>A0A4C1WPT7_EUMVA</name>
<reference evidence="1 2" key="1">
    <citation type="journal article" date="2019" name="Commun. Biol.">
        <title>The bagworm genome reveals a unique fibroin gene that provides high tensile strength.</title>
        <authorList>
            <person name="Kono N."/>
            <person name="Nakamura H."/>
            <person name="Ohtoshi R."/>
            <person name="Tomita M."/>
            <person name="Numata K."/>
            <person name="Arakawa K."/>
        </authorList>
    </citation>
    <scope>NUCLEOTIDE SEQUENCE [LARGE SCALE GENOMIC DNA]</scope>
</reference>
<protein>
    <submittedName>
        <fullName evidence="1">Uncharacterized protein</fullName>
    </submittedName>
</protein>
<dbReference type="Proteomes" id="UP000299102">
    <property type="component" value="Unassembled WGS sequence"/>
</dbReference>
<comment type="caution">
    <text evidence="1">The sequence shown here is derived from an EMBL/GenBank/DDBJ whole genome shotgun (WGS) entry which is preliminary data.</text>
</comment>
<accession>A0A4C1WPT7</accession>
<gene>
    <name evidence="1" type="ORF">EVAR_37735_1</name>
</gene>
<dbReference type="AlphaFoldDB" id="A0A4C1WPT7"/>
<evidence type="ECO:0000313" key="2">
    <source>
        <dbReference type="Proteomes" id="UP000299102"/>
    </source>
</evidence>
<proteinExistence type="predicted"/>
<keyword evidence="2" id="KW-1185">Reference proteome</keyword>
<sequence length="78" mass="8453">MCALIFSALPKNSKQQPCCPFHLRSLTVIILGRGELHIFQVKATRPGSAAGLLTRALFTSAALVRRTFNFASAGPLLR</sequence>